<dbReference type="OrthoDB" id="425248at2"/>
<feature type="transmembrane region" description="Helical" evidence="1">
    <location>
        <begin position="73"/>
        <end position="94"/>
    </location>
</feature>
<dbReference type="Pfam" id="PF10693">
    <property type="entry name" value="DUF2499"/>
    <property type="match status" value="1"/>
</dbReference>
<dbReference type="PANTHER" id="PTHR33833:SF3">
    <property type="entry name" value="YCF49-LIKE PROTEIN"/>
    <property type="match status" value="1"/>
</dbReference>
<feature type="transmembrane region" description="Helical" evidence="1">
    <location>
        <begin position="6"/>
        <end position="26"/>
    </location>
</feature>
<dbReference type="AlphaFoldDB" id="A0A2D2Q0V0"/>
<dbReference type="RefSeq" id="WP_099798497.1">
    <property type="nucleotide sequence ID" value="NZ_CP018092.1"/>
</dbReference>
<keyword evidence="3" id="KW-1185">Reference proteome</keyword>
<organism evidence="2 3">
    <name type="scientific">Parathermosynechococcus lividus PCC 6715</name>
    <dbReference type="NCBI Taxonomy" id="1917166"/>
    <lineage>
        <taxon>Bacteria</taxon>
        <taxon>Bacillati</taxon>
        <taxon>Cyanobacteriota</taxon>
        <taxon>Cyanophyceae</taxon>
        <taxon>Acaryochloridales</taxon>
        <taxon>Thermosynechococcaceae</taxon>
        <taxon>Parathermosynechococcus</taxon>
    </lineage>
</organism>
<reference evidence="2 3" key="1">
    <citation type="submission" date="2016-11" db="EMBL/GenBank/DDBJ databases">
        <title>Complete genome sequence of thermophilic cyanobacteria strain Synechococcus sp. PCC6715.</title>
        <authorList>
            <person name="Tang J."/>
            <person name="Daroch M."/>
            <person name="Liang Y."/>
            <person name="Jiang D."/>
            <person name="Shah M."/>
        </authorList>
    </citation>
    <scope>NUCLEOTIDE SEQUENCE [LARGE SCALE GENOMIC DNA]</scope>
    <source>
        <strain evidence="2 3">PCC 6715</strain>
    </source>
</reference>
<protein>
    <recommendedName>
        <fullName evidence="4">DUF2499 domain-containing protein</fullName>
    </recommendedName>
</protein>
<evidence type="ECO:0008006" key="4">
    <source>
        <dbReference type="Google" id="ProtNLM"/>
    </source>
</evidence>
<feature type="transmembrane region" description="Helical" evidence="1">
    <location>
        <begin position="38"/>
        <end position="61"/>
    </location>
</feature>
<name>A0A2D2Q0V0_PARLV</name>
<keyword evidence="1" id="KW-0812">Transmembrane</keyword>
<gene>
    <name evidence="2" type="ORF">BRW62_04605</name>
</gene>
<evidence type="ECO:0000256" key="1">
    <source>
        <dbReference type="SAM" id="Phobius"/>
    </source>
</evidence>
<dbReference type="Proteomes" id="UP000231057">
    <property type="component" value="Chromosome"/>
</dbReference>
<sequence>MHALSLPTWVIHISSVLEWIAAIWFVQQLHRYRPQEGWRWLAWAMLPALVSAMCACTWHYFDNAPRLAWLVDLQAILTFVGNCTLCLAAAWLWWRGRQRYRPDRID</sequence>
<keyword evidence="1" id="KW-0472">Membrane</keyword>
<accession>A0A2D2Q0V0</accession>
<dbReference type="KEGG" id="slw:BRW62_04605"/>
<reference evidence="3" key="2">
    <citation type="journal article" date="2022" name="Front. Microbiol.">
        <title>Comparative Genomic Analysis Revealed Distinct Molecular Components and Organization of CO2-Concentrating Mechanism in Thermophilic Cyanobacteria.</title>
        <authorList>
            <person name="Tang J."/>
            <person name="Zhou H."/>
            <person name="Yao D."/>
            <person name="Riaz S."/>
            <person name="You D."/>
            <person name="Klepacz-Smolka A."/>
            <person name="Daroch M."/>
        </authorList>
    </citation>
    <scope>NUCLEOTIDE SEQUENCE [LARGE SCALE GENOMIC DNA]</scope>
    <source>
        <strain evidence="3">PCC 6715</strain>
    </source>
</reference>
<dbReference type="EMBL" id="CP018092">
    <property type="protein sequence ID" value="ATS18145.1"/>
    <property type="molecule type" value="Genomic_DNA"/>
</dbReference>
<evidence type="ECO:0000313" key="2">
    <source>
        <dbReference type="EMBL" id="ATS18145.1"/>
    </source>
</evidence>
<keyword evidence="1" id="KW-1133">Transmembrane helix</keyword>
<dbReference type="PANTHER" id="PTHR33833">
    <property type="entry name" value="NUCLEOLAR-LIKE PROTEIN-RELATED"/>
    <property type="match status" value="1"/>
</dbReference>
<evidence type="ECO:0000313" key="3">
    <source>
        <dbReference type="Proteomes" id="UP000231057"/>
    </source>
</evidence>
<dbReference type="InterPro" id="IPR019634">
    <property type="entry name" value="Uncharacterised_Ycf49"/>
</dbReference>
<proteinExistence type="predicted"/>